<gene>
    <name evidence="1" type="ORF">SAMN04488515_1657</name>
</gene>
<proteinExistence type="predicted"/>
<accession>A0A1I0Q4P8</accession>
<dbReference type="AlphaFoldDB" id="A0A1I0Q4P8"/>
<keyword evidence="2" id="KW-1185">Reference proteome</keyword>
<evidence type="ECO:0000313" key="2">
    <source>
        <dbReference type="Proteomes" id="UP000199167"/>
    </source>
</evidence>
<dbReference type="STRING" id="364200.SAMN04488515_1657"/>
<reference evidence="1 2" key="1">
    <citation type="submission" date="2016-10" db="EMBL/GenBank/DDBJ databases">
        <authorList>
            <person name="de Groot N.N."/>
        </authorList>
    </citation>
    <scope>NUCLEOTIDE SEQUENCE [LARGE SCALE GENOMIC DNA]</scope>
    <source>
        <strain evidence="1 2">DSM 17925</strain>
    </source>
</reference>
<sequence>MGCGLTVAGCLAMMIEISTSGGFGGLQAAGMTKLATVEDLPQPEHDRICAAFAPSALAEIAGKAPPAGRADTITYDITVTDDSGAHHFKLDETQIPPTMLDMIDALPRKR</sequence>
<dbReference type="InterPro" id="IPR049457">
    <property type="entry name" value="Emfourin"/>
</dbReference>
<protein>
    <submittedName>
        <fullName evidence="1">Uncharacterized protein</fullName>
    </submittedName>
</protein>
<dbReference type="Proteomes" id="UP000199167">
    <property type="component" value="Unassembled WGS sequence"/>
</dbReference>
<evidence type="ECO:0000313" key="1">
    <source>
        <dbReference type="EMBL" id="SEW21767.1"/>
    </source>
</evidence>
<dbReference type="EMBL" id="FOIZ01000001">
    <property type="protein sequence ID" value="SEW21767.1"/>
    <property type="molecule type" value="Genomic_DNA"/>
</dbReference>
<name>A0A1I0Q4P8_9RHOB</name>
<organism evidence="1 2">
    <name type="scientific">Cognatiyoonia koreensis</name>
    <dbReference type="NCBI Taxonomy" id="364200"/>
    <lineage>
        <taxon>Bacteria</taxon>
        <taxon>Pseudomonadati</taxon>
        <taxon>Pseudomonadota</taxon>
        <taxon>Alphaproteobacteria</taxon>
        <taxon>Rhodobacterales</taxon>
        <taxon>Paracoccaceae</taxon>
        <taxon>Cognatiyoonia</taxon>
    </lineage>
</organism>
<dbReference type="Pfam" id="PF20242">
    <property type="entry name" value="Emfourin"/>
    <property type="match status" value="1"/>
</dbReference>